<feature type="domain" description="Sushi" evidence="6">
    <location>
        <begin position="38"/>
        <end position="100"/>
    </location>
</feature>
<reference evidence="7" key="3">
    <citation type="submission" date="2025-09" db="UniProtKB">
        <authorList>
            <consortium name="Ensembl"/>
        </authorList>
    </citation>
    <scope>IDENTIFICATION</scope>
</reference>
<evidence type="ECO:0000256" key="4">
    <source>
        <dbReference type="ARBA" id="ARBA00023157"/>
    </source>
</evidence>
<dbReference type="Proteomes" id="UP000265120">
    <property type="component" value="Chromosome 2"/>
</dbReference>
<sequence>MFLFYILTFYLIFLYKLNIIEESFQKLHFLCHLFSAPLGCEQPPGVDNAEIMGSLKASYAHGEVVKYICPEYYLLEGQNFKKCENSIWTGKVGCLTPCTVNRGAMNNHNIRFKYRRDDKLYSTHNDFIEFVCSKGRPSGNTGMRVQCNNGVIILPTCQ</sequence>
<dbReference type="PANTHER" id="PTHR45785:SF2">
    <property type="entry name" value="COMPLEMENT FACTOR H-RELATED"/>
    <property type="match status" value="1"/>
</dbReference>
<evidence type="ECO:0000256" key="2">
    <source>
        <dbReference type="ARBA" id="ARBA00022659"/>
    </source>
</evidence>
<keyword evidence="4 5" id="KW-1015">Disulfide bond</keyword>
<name>A0A3P8UHL2_CYNSE</name>
<dbReference type="InParanoid" id="A0A3P8UHL2"/>
<dbReference type="Gene3D" id="2.10.70.10">
    <property type="entry name" value="Complement Module, domain 1"/>
    <property type="match status" value="2"/>
</dbReference>
<reference evidence="7 8" key="1">
    <citation type="journal article" date="2014" name="Nat. Genet.">
        <title>Whole-genome sequence of a flatfish provides insights into ZW sex chromosome evolution and adaptation to a benthic lifestyle.</title>
        <authorList>
            <person name="Chen S."/>
            <person name="Zhang G."/>
            <person name="Shao C."/>
            <person name="Huang Q."/>
            <person name="Liu G."/>
            <person name="Zhang P."/>
            <person name="Song W."/>
            <person name="An N."/>
            <person name="Chalopin D."/>
            <person name="Volff J.N."/>
            <person name="Hong Y."/>
            <person name="Li Q."/>
            <person name="Sha Z."/>
            <person name="Zhou H."/>
            <person name="Xie M."/>
            <person name="Yu Q."/>
            <person name="Liu Y."/>
            <person name="Xiang H."/>
            <person name="Wang N."/>
            <person name="Wu K."/>
            <person name="Yang C."/>
            <person name="Zhou Q."/>
            <person name="Liao X."/>
            <person name="Yang L."/>
            <person name="Hu Q."/>
            <person name="Zhang J."/>
            <person name="Meng L."/>
            <person name="Jin L."/>
            <person name="Tian Y."/>
            <person name="Lian J."/>
            <person name="Yang J."/>
            <person name="Miao G."/>
            <person name="Liu S."/>
            <person name="Liang Z."/>
            <person name="Yan F."/>
            <person name="Li Y."/>
            <person name="Sun B."/>
            <person name="Zhang H."/>
            <person name="Zhang J."/>
            <person name="Zhu Y."/>
            <person name="Du M."/>
            <person name="Zhao Y."/>
            <person name="Schartl M."/>
            <person name="Tang Q."/>
            <person name="Wang J."/>
        </authorList>
    </citation>
    <scope>NUCLEOTIDE SEQUENCE</scope>
</reference>
<keyword evidence="3" id="KW-0732">Signal</keyword>
<evidence type="ECO:0000256" key="5">
    <source>
        <dbReference type="PROSITE-ProRule" id="PRU00302"/>
    </source>
</evidence>
<evidence type="ECO:0000259" key="6">
    <source>
        <dbReference type="PROSITE" id="PS50923"/>
    </source>
</evidence>
<dbReference type="GeneTree" id="ENSGT00940000174597"/>
<dbReference type="InterPro" id="IPR000436">
    <property type="entry name" value="Sushi_SCR_CCP_dom"/>
</dbReference>
<feature type="disulfide bond" evidence="5">
    <location>
        <begin position="40"/>
        <end position="83"/>
    </location>
</feature>
<protein>
    <recommendedName>
        <fullName evidence="6">Sushi domain-containing protein</fullName>
    </recommendedName>
</protein>
<dbReference type="Pfam" id="PF00084">
    <property type="entry name" value="Sushi"/>
    <property type="match status" value="1"/>
</dbReference>
<evidence type="ECO:0000256" key="1">
    <source>
        <dbReference type="ARBA" id="ARBA00004328"/>
    </source>
</evidence>
<keyword evidence="2 5" id="KW-0768">Sushi</keyword>
<dbReference type="PROSITE" id="PS50923">
    <property type="entry name" value="SUSHI"/>
    <property type="match status" value="1"/>
</dbReference>
<comment type="caution">
    <text evidence="5">Lacks conserved residue(s) required for the propagation of feature annotation.</text>
</comment>
<organism evidence="7 8">
    <name type="scientific">Cynoglossus semilaevis</name>
    <name type="common">Tongue sole</name>
    <dbReference type="NCBI Taxonomy" id="244447"/>
    <lineage>
        <taxon>Eukaryota</taxon>
        <taxon>Metazoa</taxon>
        <taxon>Chordata</taxon>
        <taxon>Craniata</taxon>
        <taxon>Vertebrata</taxon>
        <taxon>Euteleostomi</taxon>
        <taxon>Actinopterygii</taxon>
        <taxon>Neopterygii</taxon>
        <taxon>Teleostei</taxon>
        <taxon>Neoteleostei</taxon>
        <taxon>Acanthomorphata</taxon>
        <taxon>Carangaria</taxon>
        <taxon>Pleuronectiformes</taxon>
        <taxon>Pleuronectoidei</taxon>
        <taxon>Cynoglossidae</taxon>
        <taxon>Cynoglossinae</taxon>
        <taxon>Cynoglossus</taxon>
    </lineage>
</organism>
<dbReference type="OMA" id="VISEGIM"/>
<dbReference type="AlphaFoldDB" id="A0A3P8UHL2"/>
<proteinExistence type="predicted"/>
<dbReference type="PANTHER" id="PTHR45785">
    <property type="entry name" value="COMPLEMENT FACTOR H-RELATED"/>
    <property type="match status" value="1"/>
</dbReference>
<evidence type="ECO:0000256" key="3">
    <source>
        <dbReference type="ARBA" id="ARBA00022729"/>
    </source>
</evidence>
<evidence type="ECO:0000313" key="8">
    <source>
        <dbReference type="Proteomes" id="UP000265120"/>
    </source>
</evidence>
<dbReference type="Ensembl" id="ENSCSET00000002756.1">
    <property type="protein sequence ID" value="ENSCSEP00000002713.1"/>
    <property type="gene ID" value="ENSCSEG00000001805.1"/>
</dbReference>
<comment type="subcellular location">
    <subcellularLocation>
        <location evidence="1">Virion</location>
    </subcellularLocation>
</comment>
<dbReference type="InterPro" id="IPR051503">
    <property type="entry name" value="ComplSys_Reg/VirEntry_Med"/>
</dbReference>
<keyword evidence="8" id="KW-1185">Reference proteome</keyword>
<dbReference type="SMART" id="SM00032">
    <property type="entry name" value="CCP"/>
    <property type="match status" value="1"/>
</dbReference>
<dbReference type="InterPro" id="IPR035976">
    <property type="entry name" value="Sushi/SCR/CCP_sf"/>
</dbReference>
<dbReference type="SUPFAM" id="SSF57535">
    <property type="entry name" value="Complement control module/SCR domain"/>
    <property type="match status" value="2"/>
</dbReference>
<dbReference type="STRING" id="244447.ENSCSEP00000002713"/>
<accession>A0A3P8UHL2</accession>
<evidence type="ECO:0000313" key="7">
    <source>
        <dbReference type="Ensembl" id="ENSCSEP00000002713.1"/>
    </source>
</evidence>
<dbReference type="CDD" id="cd00033">
    <property type="entry name" value="CCP"/>
    <property type="match status" value="1"/>
</dbReference>
<reference evidence="7" key="2">
    <citation type="submission" date="2025-08" db="UniProtKB">
        <authorList>
            <consortium name="Ensembl"/>
        </authorList>
    </citation>
    <scope>IDENTIFICATION</scope>
</reference>